<dbReference type="SMART" id="SM00860">
    <property type="entry name" value="SMI1_KNR4"/>
    <property type="match status" value="1"/>
</dbReference>
<feature type="domain" description="Knr4/Smi1-like" evidence="1">
    <location>
        <begin position="23"/>
        <end position="140"/>
    </location>
</feature>
<evidence type="ECO:0000313" key="5">
    <source>
        <dbReference type="Proteomes" id="UP000230742"/>
    </source>
</evidence>
<proteinExistence type="predicted"/>
<dbReference type="AlphaFoldDB" id="A0A2D3LNG2"/>
<reference evidence="3 4" key="2">
    <citation type="submission" date="2017-11" db="EMBL/GenBank/DDBJ databases">
        <title>Genome sequencing of Prevotella intermedia KCOM 2698.</title>
        <authorList>
            <person name="Kook J.-K."/>
            <person name="Park S.-N."/>
            <person name="Lim Y.K."/>
        </authorList>
    </citation>
    <scope>NUCLEOTIDE SEQUENCE [LARGE SCALE GENOMIC DNA]</scope>
    <source>
        <strain evidence="3 4">KCOM 2698</strain>
    </source>
</reference>
<dbReference type="InterPro" id="IPR018958">
    <property type="entry name" value="Knr4/Smi1-like_dom"/>
</dbReference>
<dbReference type="RefSeq" id="WP_045168226.1">
    <property type="nucleotide sequence ID" value="NZ_CP024697.1"/>
</dbReference>
<dbReference type="Proteomes" id="UP000229102">
    <property type="component" value="Unassembled WGS sequence"/>
</dbReference>
<dbReference type="InterPro" id="IPR037883">
    <property type="entry name" value="Knr4/Smi1-like_sf"/>
</dbReference>
<dbReference type="Proteomes" id="UP000230742">
    <property type="component" value="Chromosome 2"/>
</dbReference>
<dbReference type="EMBL" id="CP024728">
    <property type="protein sequence ID" value="ATV32104.1"/>
    <property type="molecule type" value="Genomic_DNA"/>
</dbReference>
<dbReference type="Gene3D" id="3.40.1580.10">
    <property type="entry name" value="SMI1/KNR4-like"/>
    <property type="match status" value="1"/>
</dbReference>
<dbReference type="SUPFAM" id="SSF160631">
    <property type="entry name" value="SMI1/KNR4-like"/>
    <property type="match status" value="1"/>
</dbReference>
<evidence type="ECO:0000313" key="4">
    <source>
        <dbReference type="Proteomes" id="UP000229102"/>
    </source>
</evidence>
<evidence type="ECO:0000313" key="2">
    <source>
        <dbReference type="EMBL" id="ATV32104.1"/>
    </source>
</evidence>
<dbReference type="EMBL" id="PENF01000002">
    <property type="protein sequence ID" value="PJI18800.1"/>
    <property type="molecule type" value="Genomic_DNA"/>
</dbReference>
<reference evidence="2 5" key="1">
    <citation type="submission" date="2017-11" db="EMBL/GenBank/DDBJ databases">
        <title>Genome sequencing of Prevotella intermedia KCOM 1949.</title>
        <authorList>
            <person name="Kook J.-K."/>
            <person name="Park S.-N."/>
            <person name="Lim Y.K."/>
        </authorList>
    </citation>
    <scope>NUCLEOTIDE SEQUENCE [LARGE SCALE GENOMIC DNA]</scope>
    <source>
        <strain evidence="2 5">KCOM 1949</strain>
    </source>
</reference>
<evidence type="ECO:0000259" key="1">
    <source>
        <dbReference type="SMART" id="SM00860"/>
    </source>
</evidence>
<name>A0A2D3LNG2_PREIN</name>
<accession>A0A2D3LNG2</accession>
<protein>
    <submittedName>
        <fullName evidence="2">SMI1/KNR4 family protein</fullName>
    </submittedName>
</protein>
<gene>
    <name evidence="2" type="ORF">CTM46_11475</name>
    <name evidence="3" type="ORF">CTM53_09210</name>
</gene>
<dbReference type="Pfam" id="PF09346">
    <property type="entry name" value="SMI1_KNR4"/>
    <property type="match status" value="1"/>
</dbReference>
<organism evidence="2 5">
    <name type="scientific">Prevotella intermedia</name>
    <dbReference type="NCBI Taxonomy" id="28131"/>
    <lineage>
        <taxon>Bacteria</taxon>
        <taxon>Pseudomonadati</taxon>
        <taxon>Bacteroidota</taxon>
        <taxon>Bacteroidia</taxon>
        <taxon>Bacteroidales</taxon>
        <taxon>Prevotellaceae</taxon>
        <taxon>Prevotella</taxon>
    </lineage>
</organism>
<evidence type="ECO:0000313" key="3">
    <source>
        <dbReference type="EMBL" id="PJI18800.1"/>
    </source>
</evidence>
<sequence>MSIENLITKIQTLKDEYVSYFKPLDEASIQLYENKLSFNLPEEYLKFLKFSNGIIISGDEMLGINNGQFDLIRAYDIEHYEVRFPMPKYIIPFAPDGGGNYYCFDASNNNRIIFWTSNYEYSDSDKPEIVNQDFCDWFNEVMLEWSIDIIGSDIFRS</sequence>